<dbReference type="Proteomes" id="UP000695026">
    <property type="component" value="Unplaced"/>
</dbReference>
<dbReference type="Pfam" id="PF00855">
    <property type="entry name" value="PWWP"/>
    <property type="match status" value="1"/>
</dbReference>
<dbReference type="OrthoDB" id="757982at2759"/>
<keyword evidence="1" id="KW-0479">Metal-binding</keyword>
<keyword evidence="6" id="KW-1185">Reference proteome</keyword>
<dbReference type="AlphaFoldDB" id="A0A9F5IXZ0"/>
<evidence type="ECO:0000259" key="4">
    <source>
        <dbReference type="PROSITE" id="PS50812"/>
    </source>
</evidence>
<dbReference type="PANTHER" id="PTHR15999">
    <property type="entry name" value="ZINC FINGER CW-TYPE PWWP DOMAIN PROTEIN 1"/>
    <property type="match status" value="1"/>
</dbReference>
<evidence type="ECO:0000256" key="2">
    <source>
        <dbReference type="ARBA" id="ARBA00022771"/>
    </source>
</evidence>
<feature type="domain" description="PWWP" evidence="4">
    <location>
        <begin position="83"/>
        <end position="147"/>
    </location>
</feature>
<keyword evidence="3" id="KW-0862">Zinc</keyword>
<dbReference type="PROSITE" id="PS50812">
    <property type="entry name" value="PWWP"/>
    <property type="match status" value="1"/>
</dbReference>
<dbReference type="InterPro" id="IPR000313">
    <property type="entry name" value="PWWP_dom"/>
</dbReference>
<keyword evidence="2" id="KW-0863">Zinc-finger</keyword>
<feature type="domain" description="CW-type" evidence="5">
    <location>
        <begin position="9"/>
        <end position="64"/>
    </location>
</feature>
<evidence type="ECO:0000313" key="6">
    <source>
        <dbReference type="Proteomes" id="UP000695026"/>
    </source>
</evidence>
<dbReference type="CTD" id="152098"/>
<dbReference type="RefSeq" id="XP_025028847.1">
    <property type="nucleotide sequence ID" value="XM_025173079.1"/>
</dbReference>
<protein>
    <submittedName>
        <fullName evidence="7">Zinc finger CW-type PWWP domain protein 2</fullName>
    </submittedName>
</protein>
<dbReference type="PROSITE" id="PS51050">
    <property type="entry name" value="ZF_CW"/>
    <property type="match status" value="1"/>
</dbReference>
<sequence length="348" mass="40004">MDSVKENNFYVGEVWVQCENRSCLKWRLLQQDDVKNIDSSTPWYCYMNVDPRFNKCSVAEEYFPEESQFRKHGLKYVYSKLPLGSLVLAKMKTWPRWPGILSPDPVDGQYVIHDLNGNVESHHVEFLGNPHSRSWTAINYIDPYPSSFKADVCKRKKAWYESALEEANKLLACSTQQRLNKCYLSKKGTVSDKEAKRKIDRIKCRKMIKSCTKICGKKTSCKNGRKRKQRTLTYPSKIARSEDILSRESLVVTETEIILKDLDKILNQVVVTSKPSESSGDGEDNNETEEILNCCTEVSEERRPMEINTQEDCIIIDGKAFKAGECIESITEQFKEIDSLMANFQGSL</sequence>
<name>A0A9F5IXZ0_PYTBI</name>
<dbReference type="CDD" id="cd20146">
    <property type="entry name" value="PWWP_ZCWPW2"/>
    <property type="match status" value="1"/>
</dbReference>
<dbReference type="GeneID" id="103049918"/>
<organism evidence="6 7">
    <name type="scientific">Python bivittatus</name>
    <name type="common">Burmese python</name>
    <name type="synonym">Python molurus bivittatus</name>
    <dbReference type="NCBI Taxonomy" id="176946"/>
    <lineage>
        <taxon>Eukaryota</taxon>
        <taxon>Metazoa</taxon>
        <taxon>Chordata</taxon>
        <taxon>Craniata</taxon>
        <taxon>Vertebrata</taxon>
        <taxon>Euteleostomi</taxon>
        <taxon>Lepidosauria</taxon>
        <taxon>Squamata</taxon>
        <taxon>Bifurcata</taxon>
        <taxon>Unidentata</taxon>
        <taxon>Episquamata</taxon>
        <taxon>Toxicofera</taxon>
        <taxon>Serpentes</taxon>
        <taxon>Henophidia</taxon>
        <taxon>Pythonidae</taxon>
        <taxon>Python</taxon>
    </lineage>
</organism>
<dbReference type="Gene3D" id="3.30.40.100">
    <property type="match status" value="1"/>
</dbReference>
<accession>A0A9F5IXZ0</accession>
<dbReference type="OMA" id="HSRSWID"/>
<gene>
    <name evidence="7" type="primary">ZCWPW2</name>
</gene>
<dbReference type="KEGG" id="pbi:103049918"/>
<evidence type="ECO:0000259" key="5">
    <source>
        <dbReference type="PROSITE" id="PS51050"/>
    </source>
</evidence>
<dbReference type="PANTHER" id="PTHR15999:SF6">
    <property type="entry name" value="ZINC FINGER CW-TYPE PWWP DOMAIN PROTEIN 2"/>
    <property type="match status" value="1"/>
</dbReference>
<evidence type="ECO:0000313" key="7">
    <source>
        <dbReference type="RefSeq" id="XP_025028847.1"/>
    </source>
</evidence>
<dbReference type="GO" id="GO:0008270">
    <property type="term" value="F:zinc ion binding"/>
    <property type="evidence" value="ECO:0007669"/>
    <property type="project" value="UniProtKB-KW"/>
</dbReference>
<dbReference type="InterPro" id="IPR042778">
    <property type="entry name" value="ZCWPW1/ZCWPW2"/>
</dbReference>
<dbReference type="Gene3D" id="2.30.30.140">
    <property type="match status" value="1"/>
</dbReference>
<dbReference type="SUPFAM" id="SSF63748">
    <property type="entry name" value="Tudor/PWWP/MBT"/>
    <property type="match status" value="1"/>
</dbReference>
<dbReference type="Pfam" id="PF07496">
    <property type="entry name" value="zf-CW"/>
    <property type="match status" value="1"/>
</dbReference>
<dbReference type="InterPro" id="IPR011124">
    <property type="entry name" value="Znf_CW"/>
</dbReference>
<evidence type="ECO:0000256" key="3">
    <source>
        <dbReference type="ARBA" id="ARBA00022833"/>
    </source>
</evidence>
<evidence type="ECO:0000256" key="1">
    <source>
        <dbReference type="ARBA" id="ARBA00022723"/>
    </source>
</evidence>
<proteinExistence type="predicted"/>
<dbReference type="GO" id="GO:0005634">
    <property type="term" value="C:nucleus"/>
    <property type="evidence" value="ECO:0007669"/>
    <property type="project" value="TreeGrafter"/>
</dbReference>
<reference evidence="7" key="1">
    <citation type="submission" date="2025-08" db="UniProtKB">
        <authorList>
            <consortium name="RefSeq"/>
        </authorList>
    </citation>
    <scope>IDENTIFICATION</scope>
    <source>
        <tissue evidence="7">Liver</tissue>
    </source>
</reference>